<dbReference type="InterPro" id="IPR036396">
    <property type="entry name" value="Cyt_P450_sf"/>
</dbReference>
<dbReference type="PRINTS" id="PR00385">
    <property type="entry name" value="P450"/>
</dbReference>
<keyword evidence="7 9" id="KW-0503">Monooxygenase</keyword>
<dbReference type="PANTHER" id="PTHR24291:SF187">
    <property type="entry name" value="CYTOCHROME P450 4AE1-RELATED"/>
    <property type="match status" value="1"/>
</dbReference>
<organism evidence="10 12">
    <name type="scientific">Drosophila lebanonensis</name>
    <name type="common">Fruit fly</name>
    <name type="synonym">Scaptodrosophila lebanonensis</name>
    <dbReference type="NCBI Taxonomy" id="7225"/>
    <lineage>
        <taxon>Eukaryota</taxon>
        <taxon>Metazoa</taxon>
        <taxon>Ecdysozoa</taxon>
        <taxon>Arthropoda</taxon>
        <taxon>Hexapoda</taxon>
        <taxon>Insecta</taxon>
        <taxon>Pterygota</taxon>
        <taxon>Neoptera</taxon>
        <taxon>Endopterygota</taxon>
        <taxon>Diptera</taxon>
        <taxon>Brachycera</taxon>
        <taxon>Muscomorpha</taxon>
        <taxon>Ephydroidea</taxon>
        <taxon>Drosophilidae</taxon>
        <taxon>Scaptodrosophila</taxon>
    </lineage>
</organism>
<dbReference type="InterPro" id="IPR001128">
    <property type="entry name" value="Cyt_P450"/>
</dbReference>
<sequence length="498" mass="56833">MLLILAGSLLLTWLIRLVVGLALRERRHQLKGILPNVSAIPLIGAAFQMRHFQPDNLHEKFAEYVQRYGKSFMATIFGHIVIITVEPRFVDSLLLSQQHVRKATIYGALRGWLGNGLLLSRGESWHTMRKIITPTFHFNILEQFIEVFNRQCTVLVDKLRPLSDGRKVVNIYPYIGLAALDIISETAMGVSINAQLNANSDVVQAVKDVTNVLATRFMRPHLLPPLLLRLCWPSGYRKLTTGVQCLRDFTDNIIQQRRRLLQQGHEFEPGRRAPLLDTLLKATMHDAPLTDAQIRDEVSTFIFEGHDTTTAATSFCLYLLSRHASVQQRLFAELHEHFGNDLQRAVVYTDFAKLHYLHCVVKESLRLYPPIPAVGRWLEKDLIVGNTHIPAGANVIVLLWQLLRDETLYKDPLVFRPERHWQQETDHEYSINSNIPFSAGPRNCIGQRFALFEVKTMVIKIVQNFELLPLGPEVQPSIKIVLRSGNGVNFGLSHRRYS</sequence>
<dbReference type="Proteomes" id="UP000504634">
    <property type="component" value="Unplaced"/>
</dbReference>
<dbReference type="InterPro" id="IPR050196">
    <property type="entry name" value="Cytochrome_P450_Monoox"/>
</dbReference>
<dbReference type="InterPro" id="IPR017972">
    <property type="entry name" value="Cyt_P450_CS"/>
</dbReference>
<dbReference type="CDD" id="cd20628">
    <property type="entry name" value="CYP4"/>
    <property type="match status" value="1"/>
</dbReference>
<dbReference type="GO" id="GO:0005506">
    <property type="term" value="F:iron ion binding"/>
    <property type="evidence" value="ECO:0007669"/>
    <property type="project" value="InterPro"/>
</dbReference>
<proteinExistence type="inferred from homology"/>
<reference evidence="11 12" key="1">
    <citation type="submission" date="2025-04" db="UniProtKB">
        <authorList>
            <consortium name="RefSeq"/>
        </authorList>
    </citation>
    <scope>IDENTIFICATION</scope>
    <source>
        <strain evidence="11 12">11010-0011.00</strain>
        <tissue evidence="11 12">Whole body</tissue>
    </source>
</reference>
<evidence type="ECO:0000256" key="1">
    <source>
        <dbReference type="ARBA" id="ARBA00001971"/>
    </source>
</evidence>
<evidence type="ECO:0000256" key="4">
    <source>
        <dbReference type="ARBA" id="ARBA00022723"/>
    </source>
</evidence>
<comment type="cofactor">
    <cofactor evidence="1 8">
        <name>heme</name>
        <dbReference type="ChEBI" id="CHEBI:30413"/>
    </cofactor>
</comment>
<evidence type="ECO:0000256" key="9">
    <source>
        <dbReference type="RuleBase" id="RU000461"/>
    </source>
</evidence>
<dbReference type="InterPro" id="IPR002401">
    <property type="entry name" value="Cyt_P450_E_grp-I"/>
</dbReference>
<gene>
    <name evidence="11 12" type="primary">LOC115626908</name>
</gene>
<evidence type="ECO:0000256" key="8">
    <source>
        <dbReference type="PIRSR" id="PIRSR602401-1"/>
    </source>
</evidence>
<evidence type="ECO:0000256" key="7">
    <source>
        <dbReference type="ARBA" id="ARBA00023033"/>
    </source>
</evidence>
<dbReference type="PROSITE" id="PS00086">
    <property type="entry name" value="CYTOCHROME_P450"/>
    <property type="match status" value="1"/>
</dbReference>
<evidence type="ECO:0000256" key="5">
    <source>
        <dbReference type="ARBA" id="ARBA00023002"/>
    </source>
</evidence>
<dbReference type="GO" id="GO:0004497">
    <property type="term" value="F:monooxygenase activity"/>
    <property type="evidence" value="ECO:0007669"/>
    <property type="project" value="UniProtKB-KW"/>
</dbReference>
<evidence type="ECO:0000313" key="11">
    <source>
        <dbReference type="RefSeq" id="XP_030378278.1"/>
    </source>
</evidence>
<dbReference type="RefSeq" id="XP_030378278.1">
    <property type="nucleotide sequence ID" value="XM_030522418.1"/>
</dbReference>
<dbReference type="PANTHER" id="PTHR24291">
    <property type="entry name" value="CYTOCHROME P450 FAMILY 4"/>
    <property type="match status" value="1"/>
</dbReference>
<dbReference type="GO" id="GO:0020037">
    <property type="term" value="F:heme binding"/>
    <property type="evidence" value="ECO:0007669"/>
    <property type="project" value="InterPro"/>
</dbReference>
<dbReference type="GO" id="GO:0016705">
    <property type="term" value="F:oxidoreductase activity, acting on paired donors, with incorporation or reduction of molecular oxygen"/>
    <property type="evidence" value="ECO:0007669"/>
    <property type="project" value="InterPro"/>
</dbReference>
<keyword evidence="10" id="KW-1185">Reference proteome</keyword>
<evidence type="ECO:0000256" key="3">
    <source>
        <dbReference type="ARBA" id="ARBA00022617"/>
    </source>
</evidence>
<protein>
    <submittedName>
        <fullName evidence="11 12">Cytochrome P450 4ae1</fullName>
    </submittedName>
</protein>
<keyword evidence="3 8" id="KW-0349">Heme</keyword>
<evidence type="ECO:0000313" key="12">
    <source>
        <dbReference type="RefSeq" id="XP_030378279.1"/>
    </source>
</evidence>
<dbReference type="RefSeq" id="XP_030378279.1">
    <property type="nucleotide sequence ID" value="XM_030522419.1"/>
</dbReference>
<dbReference type="GeneID" id="115626908"/>
<dbReference type="CTD" id="31193"/>
<feature type="binding site" description="axial binding residue" evidence="8">
    <location>
        <position position="444"/>
    </location>
    <ligand>
        <name>heme</name>
        <dbReference type="ChEBI" id="CHEBI:30413"/>
    </ligand>
    <ligandPart>
        <name>Fe</name>
        <dbReference type="ChEBI" id="CHEBI:18248"/>
    </ligandPart>
</feature>
<dbReference type="AlphaFoldDB" id="A0A6J2TQH3"/>
<keyword evidence="4 8" id="KW-0479">Metal-binding</keyword>
<dbReference type="SUPFAM" id="SSF48264">
    <property type="entry name" value="Cytochrome P450"/>
    <property type="match status" value="1"/>
</dbReference>
<name>A0A6J2TQH3_DROLE</name>
<dbReference type="Pfam" id="PF00067">
    <property type="entry name" value="p450"/>
    <property type="match status" value="1"/>
</dbReference>
<dbReference type="Gene3D" id="1.10.630.10">
    <property type="entry name" value="Cytochrome P450"/>
    <property type="match status" value="1"/>
</dbReference>
<accession>A0A6J2TQH3</accession>
<comment type="similarity">
    <text evidence="2 9">Belongs to the cytochrome P450 family.</text>
</comment>
<dbReference type="OrthoDB" id="1470350at2759"/>
<evidence type="ECO:0000256" key="2">
    <source>
        <dbReference type="ARBA" id="ARBA00010617"/>
    </source>
</evidence>
<evidence type="ECO:0000313" key="10">
    <source>
        <dbReference type="Proteomes" id="UP000504634"/>
    </source>
</evidence>
<dbReference type="PRINTS" id="PR00463">
    <property type="entry name" value="EP450I"/>
</dbReference>
<keyword evidence="6 8" id="KW-0408">Iron</keyword>
<keyword evidence="5 9" id="KW-0560">Oxidoreductase</keyword>
<evidence type="ECO:0000256" key="6">
    <source>
        <dbReference type="ARBA" id="ARBA00023004"/>
    </source>
</evidence>